<dbReference type="RefSeq" id="WP_166077707.1">
    <property type="nucleotide sequence ID" value="NZ_JAAJBT010000006.1"/>
</dbReference>
<dbReference type="InterPro" id="IPR020568">
    <property type="entry name" value="Ribosomal_Su5_D2-typ_SF"/>
</dbReference>
<dbReference type="EMBL" id="JAAJBT010000006">
    <property type="protein sequence ID" value="NHM02588.1"/>
    <property type="molecule type" value="Genomic_DNA"/>
</dbReference>
<keyword evidence="3" id="KW-0067">ATP-binding</keyword>
<dbReference type="SMART" id="SM00382">
    <property type="entry name" value="AAA"/>
    <property type="match status" value="1"/>
</dbReference>
<dbReference type="Proteomes" id="UP000800984">
    <property type="component" value="Unassembled WGS sequence"/>
</dbReference>
<keyword evidence="6" id="KW-1185">Reference proteome</keyword>
<dbReference type="Pfam" id="PF13335">
    <property type="entry name" value="Mg_chelatase_C"/>
    <property type="match status" value="1"/>
</dbReference>
<comment type="caution">
    <text evidence="5">The sequence shown here is derived from an EMBL/GenBank/DDBJ whole genome shotgun (WGS) entry which is preliminary data.</text>
</comment>
<accession>A0ABX0I5W6</accession>
<dbReference type="NCBIfam" id="TIGR00368">
    <property type="entry name" value="YifB family Mg chelatase-like AAA ATPase"/>
    <property type="match status" value="1"/>
</dbReference>
<dbReference type="Gene3D" id="3.40.50.300">
    <property type="entry name" value="P-loop containing nucleotide triphosphate hydrolases"/>
    <property type="match status" value="1"/>
</dbReference>
<evidence type="ECO:0000256" key="3">
    <source>
        <dbReference type="ARBA" id="ARBA00022840"/>
    </source>
</evidence>
<organism evidence="5 6">
    <name type="scientific">Flavobacterium difficile</name>
    <dbReference type="NCBI Taxonomy" id="2709659"/>
    <lineage>
        <taxon>Bacteria</taxon>
        <taxon>Pseudomonadati</taxon>
        <taxon>Bacteroidota</taxon>
        <taxon>Flavobacteriia</taxon>
        <taxon>Flavobacteriales</taxon>
        <taxon>Flavobacteriaceae</taxon>
        <taxon>Flavobacterium</taxon>
    </lineage>
</organism>
<dbReference type="PANTHER" id="PTHR32039">
    <property type="entry name" value="MAGNESIUM-CHELATASE SUBUNIT CHLI"/>
    <property type="match status" value="1"/>
</dbReference>
<feature type="domain" description="AAA+ ATPase" evidence="4">
    <location>
        <begin position="213"/>
        <end position="395"/>
    </location>
</feature>
<dbReference type="SUPFAM" id="SSF52540">
    <property type="entry name" value="P-loop containing nucleoside triphosphate hydrolases"/>
    <property type="match status" value="1"/>
</dbReference>
<dbReference type="InterPro" id="IPR025158">
    <property type="entry name" value="Mg_chelat-rel_C"/>
</dbReference>
<reference evidence="5 6" key="1">
    <citation type="submission" date="2020-02" db="EMBL/GenBank/DDBJ databases">
        <authorList>
            <person name="Chen W.-M."/>
        </authorList>
    </citation>
    <scope>NUCLEOTIDE SEQUENCE [LARGE SCALE GENOMIC DNA]</scope>
    <source>
        <strain evidence="5 6">KDG-16</strain>
    </source>
</reference>
<gene>
    <name evidence="5" type="ORF">G4D72_10775</name>
</gene>
<dbReference type="Pfam" id="PF01078">
    <property type="entry name" value="Mg_chelatase"/>
    <property type="match status" value="1"/>
</dbReference>
<sequence>MLVKVFGSAVFGVDATTITVEVNIDKGIGYHLVGLPDSAIKESSFRIAAALKNNNYNLPGKKITINMAPADLRKEGSAYDLTLAIGILAASGQISAEEVGKYIIMGEMSLDGGLQPIRGALSIAIKAKEEGFTGIILPIQNVKEAAIVDGLDVYGVDNVLQVINFFEGKETLLPTVIDTKEEFSKNLEFPEFDFADVKGQESIKRCMEIAAAGGHNIILIGPPGAGKTMLAKRLPSILPPMSMQEALETTKIHSVTGRIKDTGLLTQRPFRAPHHTASSVSLVGGGSYPQPGEISLAHNGVLFLDELPEFKREVLEVMRQPLEDREVTIARAKFTITYPSSFMLVASMNPSPSGFFMDAKNSNGASQMEMQRYLSKISGPLLDRIDIHIEVTPVPFDKLSETRKAESSVAIRKRVTEARIIQTKRFENFNHIHYNAQMSSKLIREYCALEEGSLQLLKTAMERLNLSARAYDRILKVSRTIADLENSEVVQSHHIAEAIQYRSLDREGWLG</sequence>
<dbReference type="InterPro" id="IPR045006">
    <property type="entry name" value="CHLI-like"/>
</dbReference>
<evidence type="ECO:0000259" key="4">
    <source>
        <dbReference type="SMART" id="SM00382"/>
    </source>
</evidence>
<dbReference type="InterPro" id="IPR003593">
    <property type="entry name" value="AAA+_ATPase"/>
</dbReference>
<dbReference type="InterPro" id="IPR001208">
    <property type="entry name" value="MCM_dom"/>
</dbReference>
<dbReference type="Gene3D" id="3.30.230.10">
    <property type="match status" value="1"/>
</dbReference>
<dbReference type="PRINTS" id="PR01657">
    <property type="entry name" value="MCMFAMILY"/>
</dbReference>
<keyword evidence="2" id="KW-0547">Nucleotide-binding</keyword>
<protein>
    <submittedName>
        <fullName evidence="5">YifB family Mg chelatase-like AAA ATPase</fullName>
    </submittedName>
</protein>
<dbReference type="PANTHER" id="PTHR32039:SF7">
    <property type="entry name" value="COMPETENCE PROTEIN COMM"/>
    <property type="match status" value="1"/>
</dbReference>
<comment type="similarity">
    <text evidence="1">Belongs to the Mg-chelatase subunits D/I family. ComM subfamily.</text>
</comment>
<evidence type="ECO:0000313" key="5">
    <source>
        <dbReference type="EMBL" id="NHM02588.1"/>
    </source>
</evidence>
<evidence type="ECO:0000256" key="2">
    <source>
        <dbReference type="ARBA" id="ARBA00022741"/>
    </source>
</evidence>
<name>A0ABX0I5W6_9FLAO</name>
<evidence type="ECO:0000313" key="6">
    <source>
        <dbReference type="Proteomes" id="UP000800984"/>
    </source>
</evidence>
<dbReference type="InterPro" id="IPR014721">
    <property type="entry name" value="Ribsml_uS5_D2-typ_fold_subgr"/>
</dbReference>
<dbReference type="InterPro" id="IPR004482">
    <property type="entry name" value="Mg_chelat-rel"/>
</dbReference>
<dbReference type="SUPFAM" id="SSF54211">
    <property type="entry name" value="Ribosomal protein S5 domain 2-like"/>
    <property type="match status" value="1"/>
</dbReference>
<evidence type="ECO:0000256" key="1">
    <source>
        <dbReference type="ARBA" id="ARBA00006354"/>
    </source>
</evidence>
<dbReference type="InterPro" id="IPR000523">
    <property type="entry name" value="Mg_chelatse_chII-like_cat_dom"/>
</dbReference>
<dbReference type="InterPro" id="IPR027417">
    <property type="entry name" value="P-loop_NTPase"/>
</dbReference>
<dbReference type="Pfam" id="PF13541">
    <property type="entry name" value="ChlI"/>
    <property type="match status" value="1"/>
</dbReference>
<proteinExistence type="inferred from homology"/>